<keyword evidence="1" id="KW-0812">Transmembrane</keyword>
<dbReference type="AlphaFoldDB" id="A0A420BKK0"/>
<feature type="transmembrane region" description="Helical" evidence="1">
    <location>
        <begin position="127"/>
        <end position="146"/>
    </location>
</feature>
<keyword evidence="3" id="KW-1185">Reference proteome</keyword>
<dbReference type="EMBL" id="RAPY01000001">
    <property type="protein sequence ID" value="RKE57145.1"/>
    <property type="molecule type" value="Genomic_DNA"/>
</dbReference>
<name>A0A420BKK0_SPHD1</name>
<dbReference type="Proteomes" id="UP000286246">
    <property type="component" value="Unassembled WGS sequence"/>
</dbReference>
<dbReference type="OrthoDB" id="639802at2"/>
<sequence>MKDQSEQAVNSSFFKNLDVCCQMIADMIGEKRIAEWTNSDYINLSRQLARKTKIRLSESTLKRIFGKFKTSERYYPQKATRDALAQFIGYKDWDDFENRDATIPELDRPKVSNREYVPDVRNKNRRIWLMSATFLGLAFILTLIVLKPLEKKDVKMDVVQLVCLNPNGITPHSAIFKLVAKQPLTDSFKNFSIDFADGRSKRKQFLNPLLTHYYQVPGRYYPKLRYRNKVIDTGYVYLQTKGWSITGANQFDTVRVYPIQSPVRESDEQAIAVSAVDAFRAGVDTLRTFFVTFSNIKPTRINGDNYELSFQLQTSANRTGVRCSQVDVNIYGQFDQHLFSIFKPECTVWTSYQFSENEKYGEENDLRPFGHDFTKGGILTLRVVEKKVSLLINNKEVYTTNYQKSIGYIMGLNITFAGIGSFRNVQLRDLKSNELF</sequence>
<evidence type="ECO:0000256" key="1">
    <source>
        <dbReference type="SAM" id="Phobius"/>
    </source>
</evidence>
<keyword evidence="1" id="KW-1133">Transmembrane helix</keyword>
<comment type="caution">
    <text evidence="2">The sequence shown here is derived from an EMBL/GenBank/DDBJ whole genome shotgun (WGS) entry which is preliminary data.</text>
</comment>
<evidence type="ECO:0000313" key="3">
    <source>
        <dbReference type="Proteomes" id="UP000286246"/>
    </source>
</evidence>
<protein>
    <submittedName>
        <fullName evidence="2">Uncharacterized protein</fullName>
    </submittedName>
</protein>
<dbReference type="RefSeq" id="WP_120258729.1">
    <property type="nucleotide sequence ID" value="NZ_RAPY01000001.1"/>
</dbReference>
<keyword evidence="1" id="KW-0472">Membrane</keyword>
<accession>A0A420BKK0</accession>
<gene>
    <name evidence="2" type="ORF">DFQ12_2022</name>
</gene>
<evidence type="ECO:0000313" key="2">
    <source>
        <dbReference type="EMBL" id="RKE57145.1"/>
    </source>
</evidence>
<proteinExistence type="predicted"/>
<organism evidence="2 3">
    <name type="scientific">Sphingobacterium detergens</name>
    <dbReference type="NCBI Taxonomy" id="1145106"/>
    <lineage>
        <taxon>Bacteria</taxon>
        <taxon>Pseudomonadati</taxon>
        <taxon>Bacteroidota</taxon>
        <taxon>Sphingobacteriia</taxon>
        <taxon>Sphingobacteriales</taxon>
        <taxon>Sphingobacteriaceae</taxon>
        <taxon>Sphingobacterium</taxon>
    </lineage>
</organism>
<reference evidence="2 3" key="1">
    <citation type="submission" date="2018-09" db="EMBL/GenBank/DDBJ databases">
        <title>Genomic Encyclopedia of Type Strains, Phase III (KMG-III): the genomes of soil and plant-associated and newly described type strains.</title>
        <authorList>
            <person name="Whitman W."/>
        </authorList>
    </citation>
    <scope>NUCLEOTIDE SEQUENCE [LARGE SCALE GENOMIC DNA]</scope>
    <source>
        <strain evidence="2 3">CECT 7938</strain>
    </source>
</reference>